<evidence type="ECO:0008006" key="3">
    <source>
        <dbReference type="Google" id="ProtNLM"/>
    </source>
</evidence>
<dbReference type="Gramene" id="ONK56583">
    <property type="protein sequence ID" value="ONK56583"/>
    <property type="gene ID" value="A4U43_C10F10370"/>
</dbReference>
<gene>
    <name evidence="1" type="ORF">A4U43_C10F10370</name>
</gene>
<dbReference type="InterPro" id="IPR029058">
    <property type="entry name" value="AB_hydrolase_fold"/>
</dbReference>
<organism evidence="1 2">
    <name type="scientific">Asparagus officinalis</name>
    <name type="common">Garden asparagus</name>
    <dbReference type="NCBI Taxonomy" id="4686"/>
    <lineage>
        <taxon>Eukaryota</taxon>
        <taxon>Viridiplantae</taxon>
        <taxon>Streptophyta</taxon>
        <taxon>Embryophyta</taxon>
        <taxon>Tracheophyta</taxon>
        <taxon>Spermatophyta</taxon>
        <taxon>Magnoliopsida</taxon>
        <taxon>Liliopsida</taxon>
        <taxon>Asparagales</taxon>
        <taxon>Asparagaceae</taxon>
        <taxon>Asparagoideae</taxon>
        <taxon>Asparagus</taxon>
    </lineage>
</organism>
<accession>A0A5P1E3M9</accession>
<dbReference type="PANTHER" id="PTHR43329">
    <property type="entry name" value="EPOXIDE HYDROLASE"/>
    <property type="match status" value="1"/>
</dbReference>
<proteinExistence type="predicted"/>
<keyword evidence="2" id="KW-1185">Reference proteome</keyword>
<name>A0A5P1E3M9_ASPOF</name>
<dbReference type="Proteomes" id="UP000243459">
    <property type="component" value="Chromosome 10"/>
</dbReference>
<evidence type="ECO:0000313" key="2">
    <source>
        <dbReference type="Proteomes" id="UP000243459"/>
    </source>
</evidence>
<dbReference type="EMBL" id="CM007390">
    <property type="protein sequence ID" value="ONK56583.1"/>
    <property type="molecule type" value="Genomic_DNA"/>
</dbReference>
<protein>
    <recommendedName>
        <fullName evidence="3">AB hydrolase-1 domain-containing protein</fullName>
    </recommendedName>
</protein>
<sequence>MEPGRAEKDFGRFDVKTVIRNIYILFSRSELQIAGEGEEIMDLVELSAPLPAWFTEDDLQVYASLYEKSGFKFPLQMPYRSVHRMMKWVDPTVEAPAMLIMCEKDYCIKFPGMEDYIKSGMVKQFVPNLETVVMPEGTHFVHEQSADEVNKLIVAFLNNHVLTG</sequence>
<dbReference type="AlphaFoldDB" id="A0A5P1E3M9"/>
<reference evidence="2" key="1">
    <citation type="journal article" date="2017" name="Nat. Commun.">
        <title>The asparagus genome sheds light on the origin and evolution of a young Y chromosome.</title>
        <authorList>
            <person name="Harkess A."/>
            <person name="Zhou J."/>
            <person name="Xu C."/>
            <person name="Bowers J.E."/>
            <person name="Van der Hulst R."/>
            <person name="Ayyampalayam S."/>
            <person name="Mercati F."/>
            <person name="Riccardi P."/>
            <person name="McKain M.R."/>
            <person name="Kakrana A."/>
            <person name="Tang H."/>
            <person name="Ray J."/>
            <person name="Groenendijk J."/>
            <person name="Arikit S."/>
            <person name="Mathioni S.M."/>
            <person name="Nakano M."/>
            <person name="Shan H."/>
            <person name="Telgmann-Rauber A."/>
            <person name="Kanno A."/>
            <person name="Yue Z."/>
            <person name="Chen H."/>
            <person name="Li W."/>
            <person name="Chen Y."/>
            <person name="Xu X."/>
            <person name="Zhang Y."/>
            <person name="Luo S."/>
            <person name="Chen H."/>
            <person name="Gao J."/>
            <person name="Mao Z."/>
            <person name="Pires J.C."/>
            <person name="Luo M."/>
            <person name="Kudrna D."/>
            <person name="Wing R.A."/>
            <person name="Meyers B.C."/>
            <person name="Yi K."/>
            <person name="Kong H."/>
            <person name="Lavrijsen P."/>
            <person name="Sunseri F."/>
            <person name="Falavigna A."/>
            <person name="Ye Y."/>
            <person name="Leebens-Mack J.H."/>
            <person name="Chen G."/>
        </authorList>
    </citation>
    <scope>NUCLEOTIDE SEQUENCE [LARGE SCALE GENOMIC DNA]</scope>
    <source>
        <strain evidence="2">cv. DH0086</strain>
    </source>
</reference>
<evidence type="ECO:0000313" key="1">
    <source>
        <dbReference type="EMBL" id="ONK56583.1"/>
    </source>
</evidence>
<dbReference type="OMA" id="MKFPEME"/>
<dbReference type="SUPFAM" id="SSF53474">
    <property type="entry name" value="alpha/beta-Hydrolases"/>
    <property type="match status" value="1"/>
</dbReference>
<dbReference type="Gene3D" id="3.40.50.1820">
    <property type="entry name" value="alpha/beta hydrolase"/>
    <property type="match status" value="1"/>
</dbReference>